<sequence length="92" mass="10984">MEPMEDPRVTYLQVLQHAFQSRRLLTYREGELLVVNDPYLRDRVVVAWNGRWWFWEGPAGNREYRDEPRDVVDSVIEQFAGIYYPPSHSSAR</sequence>
<dbReference type="EMBL" id="JAQFWP010000069">
    <property type="protein sequence ID" value="MDA2808005.1"/>
    <property type="molecule type" value="Genomic_DNA"/>
</dbReference>
<evidence type="ECO:0008006" key="3">
    <source>
        <dbReference type="Google" id="ProtNLM"/>
    </source>
</evidence>
<comment type="caution">
    <text evidence="1">The sequence shown here is derived from an EMBL/GenBank/DDBJ whole genome shotgun (WGS) entry which is preliminary data.</text>
</comment>
<organism evidence="1 2">
    <name type="scientific">Nocardiopsis suaedae</name>
    <dbReference type="NCBI Taxonomy" id="3018444"/>
    <lineage>
        <taxon>Bacteria</taxon>
        <taxon>Bacillati</taxon>
        <taxon>Actinomycetota</taxon>
        <taxon>Actinomycetes</taxon>
        <taxon>Streptosporangiales</taxon>
        <taxon>Nocardiopsidaceae</taxon>
        <taxon>Nocardiopsis</taxon>
    </lineage>
</organism>
<name>A0ABT4TTI7_9ACTN</name>
<evidence type="ECO:0000313" key="2">
    <source>
        <dbReference type="Proteomes" id="UP001165685"/>
    </source>
</evidence>
<gene>
    <name evidence="1" type="ORF">O4U47_26065</name>
</gene>
<protein>
    <recommendedName>
        <fullName evidence="3">Immunity protein 35 domain-containing protein</fullName>
    </recommendedName>
</protein>
<keyword evidence="2" id="KW-1185">Reference proteome</keyword>
<dbReference type="Proteomes" id="UP001165685">
    <property type="component" value="Unassembled WGS sequence"/>
</dbReference>
<evidence type="ECO:0000313" key="1">
    <source>
        <dbReference type="EMBL" id="MDA2808005.1"/>
    </source>
</evidence>
<accession>A0ABT4TTI7</accession>
<dbReference type="RefSeq" id="WP_270680623.1">
    <property type="nucleotide sequence ID" value="NZ_JAQFWP010000069.1"/>
</dbReference>
<reference evidence="1" key="1">
    <citation type="submission" date="2023-01" db="EMBL/GenBank/DDBJ databases">
        <title>Draft genome sequence of Nocardiopsis sp. LSu2-4 isolated from halophytes.</title>
        <authorList>
            <person name="Duangmal K."/>
            <person name="Chantavorakit T."/>
        </authorList>
    </citation>
    <scope>NUCLEOTIDE SEQUENCE</scope>
    <source>
        <strain evidence="1">LSu2-4</strain>
    </source>
</reference>
<proteinExistence type="predicted"/>